<dbReference type="PANTHER" id="PTHR37954:SF3">
    <property type="entry name" value="DUF169 DOMAIN-CONTAINING PROTEIN"/>
    <property type="match status" value="1"/>
</dbReference>
<dbReference type="PANTHER" id="PTHR37954">
    <property type="entry name" value="BLL4979 PROTEIN"/>
    <property type="match status" value="1"/>
</dbReference>
<protein>
    <recommendedName>
        <fullName evidence="2">DUF169 domain-containing protein</fullName>
    </recommendedName>
</protein>
<evidence type="ECO:0008006" key="2">
    <source>
        <dbReference type="Google" id="ProtNLM"/>
    </source>
</evidence>
<evidence type="ECO:0000313" key="1">
    <source>
        <dbReference type="EMBL" id="GAI68336.1"/>
    </source>
</evidence>
<dbReference type="InterPro" id="IPR003748">
    <property type="entry name" value="DUF169"/>
</dbReference>
<feature type="non-terminal residue" evidence="1">
    <location>
        <position position="257"/>
    </location>
</feature>
<dbReference type="AlphaFoldDB" id="X1RMW8"/>
<organism evidence="1">
    <name type="scientific">marine sediment metagenome</name>
    <dbReference type="NCBI Taxonomy" id="412755"/>
    <lineage>
        <taxon>unclassified sequences</taxon>
        <taxon>metagenomes</taxon>
        <taxon>ecological metagenomes</taxon>
    </lineage>
</organism>
<sequence length="257" mass="29029">MVRNIEDYQKVGEDIFHKLHLATYPVAIKYLKDINTEIPDGYRRPIDSGKKMSICQAFTQARRFGEKLCITAADNFCTPATVGHGWVNISKEEFIESQVRQGWHKDVQSETRRAERIYDKNFKNAMALGYRGLVCSPLTETAIVPDTILIYANGTQLTYIIHALTFEHKKKYVINSSFEGFGESCGKGGFIPFILNKTQIVLPGAGDRSFAGIQDHELAIGMPANYVFYLHDNLFKSGKSQGLKFPLRQLIPLELSE</sequence>
<comment type="caution">
    <text evidence="1">The sequence shown here is derived from an EMBL/GenBank/DDBJ whole genome shotgun (WGS) entry which is preliminary data.</text>
</comment>
<dbReference type="EMBL" id="BARW01002164">
    <property type="protein sequence ID" value="GAI68336.1"/>
    <property type="molecule type" value="Genomic_DNA"/>
</dbReference>
<dbReference type="Pfam" id="PF02596">
    <property type="entry name" value="DUF169"/>
    <property type="match status" value="1"/>
</dbReference>
<name>X1RMW8_9ZZZZ</name>
<reference evidence="1" key="1">
    <citation type="journal article" date="2014" name="Front. Microbiol.">
        <title>High frequency of phylogenetically diverse reductive dehalogenase-homologous genes in deep subseafloor sedimentary metagenomes.</title>
        <authorList>
            <person name="Kawai M."/>
            <person name="Futagami T."/>
            <person name="Toyoda A."/>
            <person name="Takaki Y."/>
            <person name="Nishi S."/>
            <person name="Hori S."/>
            <person name="Arai W."/>
            <person name="Tsubouchi T."/>
            <person name="Morono Y."/>
            <person name="Uchiyama I."/>
            <person name="Ito T."/>
            <person name="Fujiyama A."/>
            <person name="Inagaki F."/>
            <person name="Takami H."/>
        </authorList>
    </citation>
    <scope>NUCLEOTIDE SEQUENCE</scope>
    <source>
        <strain evidence="1">Expedition CK06-06</strain>
    </source>
</reference>
<gene>
    <name evidence="1" type="ORF">S12H4_06236</name>
</gene>
<accession>X1RMW8</accession>
<proteinExistence type="predicted"/>